<feature type="compositionally biased region" description="Basic residues" evidence="2">
    <location>
        <begin position="189"/>
        <end position="198"/>
    </location>
</feature>
<gene>
    <name evidence="3" type="ORF">SteCoe_27697</name>
</gene>
<reference evidence="3 4" key="1">
    <citation type="submission" date="2016-11" db="EMBL/GenBank/DDBJ databases">
        <title>The macronuclear genome of Stentor coeruleus: a giant cell with tiny introns.</title>
        <authorList>
            <person name="Slabodnick M."/>
            <person name="Ruby J.G."/>
            <person name="Reiff S.B."/>
            <person name="Swart E.C."/>
            <person name="Gosai S."/>
            <person name="Prabakaran S."/>
            <person name="Witkowska E."/>
            <person name="Larue G.E."/>
            <person name="Fisher S."/>
            <person name="Freeman R.M."/>
            <person name="Gunawardena J."/>
            <person name="Chu W."/>
            <person name="Stover N.A."/>
            <person name="Gregory B.D."/>
            <person name="Nowacki M."/>
            <person name="Derisi J."/>
            <person name="Roy S.W."/>
            <person name="Marshall W.F."/>
            <person name="Sood P."/>
        </authorList>
    </citation>
    <scope>NUCLEOTIDE SEQUENCE [LARGE SCALE GENOMIC DNA]</scope>
    <source>
        <strain evidence="3">WM001</strain>
    </source>
</reference>
<keyword evidence="1" id="KW-0175">Coiled coil</keyword>
<dbReference type="OrthoDB" id="306975at2759"/>
<comment type="caution">
    <text evidence="3">The sequence shown here is derived from an EMBL/GenBank/DDBJ whole genome shotgun (WGS) entry which is preliminary data.</text>
</comment>
<accession>A0A1R2B9W2</accession>
<feature type="coiled-coil region" evidence="1">
    <location>
        <begin position="297"/>
        <end position="375"/>
    </location>
</feature>
<feature type="compositionally biased region" description="Basic and acidic residues" evidence="2">
    <location>
        <begin position="179"/>
        <end position="188"/>
    </location>
</feature>
<feature type="region of interest" description="Disordered" evidence="2">
    <location>
        <begin position="174"/>
        <end position="210"/>
    </location>
</feature>
<evidence type="ECO:0000256" key="1">
    <source>
        <dbReference type="SAM" id="Coils"/>
    </source>
</evidence>
<dbReference type="AlphaFoldDB" id="A0A1R2B9W2"/>
<dbReference type="Proteomes" id="UP000187209">
    <property type="component" value="Unassembled WGS sequence"/>
</dbReference>
<sequence>MAAYALDIKNPRILAVMHELGIAPEELEVKTLGDFSGLRITKEIQQMRFDFYTAQLKKTVADIKETLKKPTTFKIPIIITPNESENKEQRKSPLPILKEIDPTLVTYKQKQFLQENFGDKPDPRLKTIKSQPVIEETKSNKFKEYTERQKDKFKELKRTQLQSQRKLSENLLRSTKGQTSKDHFTKDQTKKKKLHVRIQSHQSSMKESSDDREYWLESSIQARLSKFDQKIQKSEEVYEAQMRKKREKITKLKEACDNAAKNLQKMKKFDEVELFYKIYEKQKKVKEARMKIEDRIHQIAENKKEQFEKQREIAIDKMRKSEQELLQKSKTLEKRIMNTQKIVQERKDQILRDMIIKQEEQKLKLQEKLNGVKRAKRKFDFKMDQILEKQLAQTHRIEELKEFREKEKERIRDQAIRNMIQREKIQESLAIIDKSPKSKTAQERLKLLGFIKQEPELQNDT</sequence>
<proteinExistence type="predicted"/>
<evidence type="ECO:0000256" key="2">
    <source>
        <dbReference type="SAM" id="MobiDB-lite"/>
    </source>
</evidence>
<organism evidence="3 4">
    <name type="scientific">Stentor coeruleus</name>
    <dbReference type="NCBI Taxonomy" id="5963"/>
    <lineage>
        <taxon>Eukaryota</taxon>
        <taxon>Sar</taxon>
        <taxon>Alveolata</taxon>
        <taxon>Ciliophora</taxon>
        <taxon>Postciliodesmatophora</taxon>
        <taxon>Heterotrichea</taxon>
        <taxon>Heterotrichida</taxon>
        <taxon>Stentoridae</taxon>
        <taxon>Stentor</taxon>
    </lineage>
</organism>
<evidence type="ECO:0000313" key="4">
    <source>
        <dbReference type="Proteomes" id="UP000187209"/>
    </source>
</evidence>
<keyword evidence="4" id="KW-1185">Reference proteome</keyword>
<feature type="coiled-coil region" evidence="1">
    <location>
        <begin position="235"/>
        <end position="262"/>
    </location>
</feature>
<evidence type="ECO:0000313" key="3">
    <source>
        <dbReference type="EMBL" id="OMJ73568.1"/>
    </source>
</evidence>
<name>A0A1R2B9W2_9CILI</name>
<protein>
    <submittedName>
        <fullName evidence="3">Uncharacterized protein</fullName>
    </submittedName>
</protein>
<dbReference type="EMBL" id="MPUH01000812">
    <property type="protein sequence ID" value="OMJ73568.1"/>
    <property type="molecule type" value="Genomic_DNA"/>
</dbReference>